<reference evidence="1" key="1">
    <citation type="submission" date="2021-03" db="EMBL/GenBank/DDBJ databases">
        <title>Streptomyces poriferae sp. nov., a novel marine sponge-derived Actinobacteria species with anti-MRSA activity.</title>
        <authorList>
            <person name="Sandoval-Powers M."/>
            <person name="Kralova S."/>
            <person name="Nguyen G.-S."/>
            <person name="Fawwal D."/>
            <person name="Degnes K."/>
            <person name="Klinkenberg G."/>
            <person name="Sletta H."/>
            <person name="Wentzel A."/>
            <person name="Liles M.R."/>
        </authorList>
    </citation>
    <scope>NUCLEOTIDE SEQUENCE</scope>
    <source>
        <strain evidence="1">DSM 41794</strain>
    </source>
</reference>
<protein>
    <submittedName>
        <fullName evidence="1">Peptidase</fullName>
    </submittedName>
</protein>
<sequence length="202" mass="21445">MTCSTCAAPVRTQFASPGLVGAIVEDGLDPASDPDWQTSGAASLADYARWCGHLCGVTCLQMVLGETAPDLFALRDGALKYGGYTEEPDGAIRGLIYAPFADYVRNEHAVAATVHRHLTLDEVTAHLDEGRRVMASVHYAIRRPHDPSPGKGGHLVLLTARTPAGGVHFHNPSGTGPDTRAADLSLEDFARYFAGRGVSFGE</sequence>
<evidence type="ECO:0000313" key="2">
    <source>
        <dbReference type="Proteomes" id="UP000664167"/>
    </source>
</evidence>
<evidence type="ECO:0000313" key="1">
    <source>
        <dbReference type="EMBL" id="MBO0517472.1"/>
    </source>
</evidence>
<keyword evidence="2" id="KW-1185">Reference proteome</keyword>
<dbReference type="EMBL" id="JAFLRJ010000640">
    <property type="protein sequence ID" value="MBO0517472.1"/>
    <property type="molecule type" value="Genomic_DNA"/>
</dbReference>
<proteinExistence type="predicted"/>
<dbReference type="AlphaFoldDB" id="A0A939JM22"/>
<gene>
    <name evidence="1" type="ORF">J0695_37800</name>
</gene>
<comment type="caution">
    <text evidence="1">The sequence shown here is derived from an EMBL/GenBank/DDBJ whole genome shotgun (WGS) entry which is preliminary data.</text>
</comment>
<accession>A0A939JM22</accession>
<organism evidence="1 2">
    <name type="scientific">Streptomyces beijiangensis</name>
    <dbReference type="NCBI Taxonomy" id="163361"/>
    <lineage>
        <taxon>Bacteria</taxon>
        <taxon>Bacillati</taxon>
        <taxon>Actinomycetota</taxon>
        <taxon>Actinomycetes</taxon>
        <taxon>Kitasatosporales</taxon>
        <taxon>Streptomycetaceae</taxon>
        <taxon>Streptomyces</taxon>
    </lineage>
</organism>
<dbReference type="Proteomes" id="UP000664167">
    <property type="component" value="Unassembled WGS sequence"/>
</dbReference>
<dbReference type="RefSeq" id="WP_206969335.1">
    <property type="nucleotide sequence ID" value="NZ_BAAAJJ010000009.1"/>
</dbReference>
<name>A0A939JM22_9ACTN</name>